<dbReference type="RefSeq" id="WP_135960480.1">
    <property type="nucleotide sequence ID" value="NZ_CAJSYX010000006.1"/>
</dbReference>
<keyword evidence="1" id="KW-0732">Signal</keyword>
<organism evidence="2 3">
    <name type="scientific">Lactobacillus intestinalis</name>
    <dbReference type="NCBI Taxonomy" id="151781"/>
    <lineage>
        <taxon>Bacteria</taxon>
        <taxon>Bacillati</taxon>
        <taxon>Bacillota</taxon>
        <taxon>Bacilli</taxon>
        <taxon>Lactobacillales</taxon>
        <taxon>Lactobacillaceae</taxon>
        <taxon>Lactobacillus</taxon>
    </lineage>
</organism>
<proteinExistence type="predicted"/>
<dbReference type="GO" id="GO:0008233">
    <property type="term" value="F:peptidase activity"/>
    <property type="evidence" value="ECO:0007669"/>
    <property type="project" value="UniProtKB-KW"/>
</dbReference>
<keyword evidence="2" id="KW-0378">Hydrolase</keyword>
<dbReference type="Proteomes" id="UP000309117">
    <property type="component" value="Unassembled WGS sequence"/>
</dbReference>
<name>A0A4S2BNH4_9LACO</name>
<feature type="signal peptide" evidence="1">
    <location>
        <begin position="1"/>
        <end position="21"/>
    </location>
</feature>
<keyword evidence="2" id="KW-0645">Protease</keyword>
<evidence type="ECO:0000256" key="1">
    <source>
        <dbReference type="SAM" id="SignalP"/>
    </source>
</evidence>
<dbReference type="EMBL" id="SRYV01000007">
    <property type="protein sequence ID" value="TGY15755.1"/>
    <property type="molecule type" value="Genomic_DNA"/>
</dbReference>
<evidence type="ECO:0000313" key="2">
    <source>
        <dbReference type="EMBL" id="TGY15755.1"/>
    </source>
</evidence>
<accession>A0A4S2BNH4</accession>
<evidence type="ECO:0000313" key="3">
    <source>
        <dbReference type="Proteomes" id="UP000309117"/>
    </source>
</evidence>
<reference evidence="2 3" key="1">
    <citation type="submission" date="2019-04" db="EMBL/GenBank/DDBJ databases">
        <title>Microbes associate with the intestines of laboratory mice.</title>
        <authorList>
            <person name="Navarre W."/>
            <person name="Wong E."/>
            <person name="Huang K."/>
            <person name="Tropini C."/>
            <person name="Ng K."/>
            <person name="Yu B."/>
        </authorList>
    </citation>
    <scope>NUCLEOTIDE SEQUENCE [LARGE SCALE GENOMIC DNA]</scope>
    <source>
        <strain evidence="2 3">NM61_E11</strain>
    </source>
</reference>
<comment type="caution">
    <text evidence="2">The sequence shown here is derived from an EMBL/GenBank/DDBJ whole genome shotgun (WGS) entry which is preliminary data.</text>
</comment>
<protein>
    <submittedName>
        <fullName evidence="2">Serine protease</fullName>
    </submittedName>
</protein>
<dbReference type="GO" id="GO:0006508">
    <property type="term" value="P:proteolysis"/>
    <property type="evidence" value="ECO:0007669"/>
    <property type="project" value="UniProtKB-KW"/>
</dbReference>
<feature type="chain" id="PRO_5039606267" evidence="1">
    <location>
        <begin position="22"/>
        <end position="692"/>
    </location>
</feature>
<gene>
    <name evidence="2" type="ORF">E5351_04540</name>
</gene>
<dbReference type="AlphaFoldDB" id="A0A4S2BNH4"/>
<sequence length="692" mass="78051">MKLNKKMVMISAAALMMVAPALTTSQNLTITVQAADVETESNQLQINITKSYVYNNKGTRTTYKGQSTLKYGSHVDYLGKISDYNGKNKYYIKDNKGYKKFASYKNIKGKAYFQIGKNAYVRVVNVGQVNGHPLYAKYMNVTVSPKNLPQKRGQYVYDSDNNIIKGVYFKPNQKLTIDGQKYVINGNHVNIIYRVKGTNHYVYRKDLKTRVNQRLEDLSGVTHIRFNSDTKIYTGNGELKTKTPNTSTRIDFNKGQSAEVDRLLYLWVPSENKAELFYRLKSSYSQTGSTYSPSDDAGFVKASDVDYDYGPQMVDPENTASEAEADKAIATSTDKSELNSLVSEDVLNTNLYKLSATNQQWNYAGALQNAKEVNDSKTATINVVKQATWELEQAKKALTGEKVKVDNLGWIDYSTASKIVSVAKQAYPDTQTTSYSLSMVNHNTVLRMKEYALEKGQGNIGHVKAVKELNINDFVTVTDPNPTEKSGYQSSLSEKNLADNATLKKYADLIDYNELTTNLVAKTDTPIYTNSYKNNYANVSKGNVKLTRTSQIIKKGNNIGYNVGPIVKVNGQYYAMVRGKKRYFYVRADAIGRENFTKNAAYKKYNKMITDAMKDNYRGNIKVTAKQNTVTYERNSYGELSTKTRPFKKGQSYNLTDAHVMKLNGEWYFIMDYPTYSGTTYLANTVELSKQD</sequence>